<protein>
    <submittedName>
        <fullName evidence="2">Uncharacterized protein</fullName>
    </submittedName>
</protein>
<keyword evidence="1" id="KW-0472">Membrane</keyword>
<name>A0A016A540_BACFG</name>
<evidence type="ECO:0000313" key="2">
    <source>
        <dbReference type="EMBL" id="EXZ42149.1"/>
    </source>
</evidence>
<evidence type="ECO:0000256" key="1">
    <source>
        <dbReference type="SAM" id="Phobius"/>
    </source>
</evidence>
<dbReference type="AlphaFoldDB" id="A0A016A540"/>
<organism evidence="2 3">
    <name type="scientific">Bacteroides fragilis str. 2-F-2 #4</name>
    <dbReference type="NCBI Taxonomy" id="1339280"/>
    <lineage>
        <taxon>Bacteria</taxon>
        <taxon>Pseudomonadati</taxon>
        <taxon>Bacteroidota</taxon>
        <taxon>Bacteroidia</taxon>
        <taxon>Bacteroidales</taxon>
        <taxon>Bacteroidaceae</taxon>
        <taxon>Bacteroides</taxon>
    </lineage>
</organism>
<keyword evidence="1" id="KW-0812">Transmembrane</keyword>
<accession>A0A016A540</accession>
<dbReference type="RefSeq" id="WP_032571716.1">
    <property type="nucleotide sequence ID" value="NZ_JGDM01000124.1"/>
</dbReference>
<feature type="transmembrane region" description="Helical" evidence="1">
    <location>
        <begin position="132"/>
        <end position="150"/>
    </location>
</feature>
<comment type="caution">
    <text evidence="2">The sequence shown here is derived from an EMBL/GenBank/DDBJ whole genome shotgun (WGS) entry which is preliminary data.</text>
</comment>
<gene>
    <name evidence="2" type="ORF">M076_4690</name>
</gene>
<dbReference type="EMBL" id="JGDM01000124">
    <property type="protein sequence ID" value="EXZ42149.1"/>
    <property type="molecule type" value="Genomic_DNA"/>
</dbReference>
<dbReference type="Proteomes" id="UP000022272">
    <property type="component" value="Unassembled WGS sequence"/>
</dbReference>
<reference evidence="2 3" key="1">
    <citation type="submission" date="2014-02" db="EMBL/GenBank/DDBJ databases">
        <authorList>
            <person name="Sears C."/>
            <person name="Carroll K."/>
            <person name="Sack B.R."/>
            <person name="Qadri F."/>
            <person name="Myers L.L."/>
            <person name="Chung G.-T."/>
            <person name="Escheverria P."/>
            <person name="Fraser C.M."/>
            <person name="Sadzewicz L."/>
            <person name="Shefchek K.A."/>
            <person name="Tallon L."/>
            <person name="Das S.P."/>
            <person name="Daugherty S."/>
            <person name="Mongodin E.F."/>
        </authorList>
    </citation>
    <scope>NUCLEOTIDE SEQUENCE [LARGE SCALE GENOMIC DNA]</scope>
    <source>
        <strain evidence="2 3">2-F-2 #4</strain>
    </source>
</reference>
<proteinExistence type="predicted"/>
<evidence type="ECO:0000313" key="3">
    <source>
        <dbReference type="Proteomes" id="UP000022272"/>
    </source>
</evidence>
<sequence length="174" mass="20297">MELHVEAFWSVDGNGYRKYPKVGESVWGFLKLTEGYQCFMKEAVMEVTKQLCITGQTIRYVDLTVRIVGNVIEEIFADFYTNEGSSRRFEYKEAIFLVDFELLAEKAFIGNEILQLVKKGQNRWFFELKLDMFKIIFLYIGLMTINYWIFNDSSNPQLSSSASFLRLNVLSSLN</sequence>
<keyword evidence="1" id="KW-1133">Transmembrane helix</keyword>
<dbReference type="PATRIC" id="fig|1339280.3.peg.4477"/>